<feature type="transmembrane region" description="Helical" evidence="9">
    <location>
        <begin position="180"/>
        <end position="208"/>
    </location>
</feature>
<dbReference type="AlphaFoldDB" id="A0A7I9VKX0"/>
<evidence type="ECO:0000256" key="5">
    <source>
        <dbReference type="ARBA" id="ARBA00022989"/>
    </source>
</evidence>
<name>A0A7I9VKX0_9BACT</name>
<feature type="transmembrane region" description="Helical" evidence="9">
    <location>
        <begin position="29"/>
        <end position="55"/>
    </location>
</feature>
<feature type="transmembrane region" description="Helical" evidence="9">
    <location>
        <begin position="104"/>
        <end position="133"/>
    </location>
</feature>
<proteinExistence type="inferred from homology"/>
<feature type="compositionally biased region" description="Basic and acidic residues" evidence="8">
    <location>
        <begin position="12"/>
        <end position="22"/>
    </location>
</feature>
<dbReference type="GO" id="GO:0016758">
    <property type="term" value="F:hexosyltransferase activity"/>
    <property type="evidence" value="ECO:0007669"/>
    <property type="project" value="InterPro"/>
</dbReference>
<evidence type="ECO:0000256" key="2">
    <source>
        <dbReference type="ARBA" id="ARBA00022475"/>
    </source>
</evidence>
<evidence type="ECO:0000256" key="4">
    <source>
        <dbReference type="ARBA" id="ARBA00022692"/>
    </source>
</evidence>
<keyword evidence="3" id="KW-0808">Transferase</keyword>
<dbReference type="InterPro" id="IPR018584">
    <property type="entry name" value="GT87"/>
</dbReference>
<evidence type="ECO:0000256" key="7">
    <source>
        <dbReference type="ARBA" id="ARBA00024033"/>
    </source>
</evidence>
<keyword evidence="2" id="KW-1003">Cell membrane</keyword>
<feature type="transmembrane region" description="Helical" evidence="9">
    <location>
        <begin position="292"/>
        <end position="313"/>
    </location>
</feature>
<dbReference type="Pfam" id="PF09594">
    <property type="entry name" value="GT87"/>
    <property type="match status" value="1"/>
</dbReference>
<keyword evidence="6 9" id="KW-0472">Membrane</keyword>
<dbReference type="RefSeq" id="WP_176064536.1">
    <property type="nucleotide sequence ID" value="NZ_BJTG01000004.1"/>
</dbReference>
<comment type="caution">
    <text evidence="10">The sequence shown here is derived from an EMBL/GenBank/DDBJ whole genome shotgun (WGS) entry which is preliminary data.</text>
</comment>
<reference evidence="11" key="1">
    <citation type="journal article" date="2020" name="Appl. Environ. Microbiol.">
        <title>Diazotrophic Anaeromyxobacter Isolates from Soils.</title>
        <authorList>
            <person name="Masuda Y."/>
            <person name="Yamanaka H."/>
            <person name="Xu Z.X."/>
            <person name="Shiratori Y."/>
            <person name="Aono T."/>
            <person name="Amachi S."/>
            <person name="Senoo K."/>
            <person name="Itoh H."/>
        </authorList>
    </citation>
    <scope>NUCLEOTIDE SEQUENCE [LARGE SCALE GENOMIC DNA]</scope>
    <source>
        <strain evidence="11">R267</strain>
    </source>
</reference>
<comment type="subcellular location">
    <subcellularLocation>
        <location evidence="1">Cell membrane</location>
        <topology evidence="1">Multi-pass membrane protein</topology>
    </subcellularLocation>
</comment>
<feature type="transmembrane region" description="Helical" evidence="9">
    <location>
        <begin position="389"/>
        <end position="415"/>
    </location>
</feature>
<evidence type="ECO:0000256" key="6">
    <source>
        <dbReference type="ARBA" id="ARBA00023136"/>
    </source>
</evidence>
<dbReference type="Proteomes" id="UP000503640">
    <property type="component" value="Unassembled WGS sequence"/>
</dbReference>
<evidence type="ECO:0000256" key="9">
    <source>
        <dbReference type="SAM" id="Phobius"/>
    </source>
</evidence>
<dbReference type="GO" id="GO:0005886">
    <property type="term" value="C:plasma membrane"/>
    <property type="evidence" value="ECO:0007669"/>
    <property type="project" value="UniProtKB-SubCell"/>
</dbReference>
<accession>A0A7I9VKX0</accession>
<keyword evidence="5 9" id="KW-1133">Transmembrane helix</keyword>
<protein>
    <recommendedName>
        <fullName evidence="12">DUF2029 domain-containing protein</fullName>
    </recommendedName>
</protein>
<keyword evidence="4 9" id="KW-0812">Transmembrane</keyword>
<feature type="region of interest" description="Disordered" evidence="8">
    <location>
        <begin position="1"/>
        <end position="22"/>
    </location>
</feature>
<dbReference type="EMBL" id="BJTG01000004">
    <property type="protein sequence ID" value="GEJ57041.1"/>
    <property type="molecule type" value="Genomic_DNA"/>
</dbReference>
<gene>
    <name evidence="10" type="ORF">AMYX_17820</name>
</gene>
<feature type="transmembrane region" description="Helical" evidence="9">
    <location>
        <begin position="325"/>
        <end position="345"/>
    </location>
</feature>
<organism evidence="10 11">
    <name type="scientific">Anaeromyxobacter diazotrophicus</name>
    <dbReference type="NCBI Taxonomy" id="2590199"/>
    <lineage>
        <taxon>Bacteria</taxon>
        <taxon>Pseudomonadati</taxon>
        <taxon>Myxococcota</taxon>
        <taxon>Myxococcia</taxon>
        <taxon>Myxococcales</taxon>
        <taxon>Cystobacterineae</taxon>
        <taxon>Anaeromyxobacteraceae</taxon>
        <taxon>Anaeromyxobacter</taxon>
    </lineage>
</organism>
<comment type="similarity">
    <text evidence="7">Belongs to the glycosyltransferase 87 family.</text>
</comment>
<evidence type="ECO:0000256" key="8">
    <source>
        <dbReference type="SAM" id="MobiDB-lite"/>
    </source>
</evidence>
<evidence type="ECO:0000256" key="1">
    <source>
        <dbReference type="ARBA" id="ARBA00004651"/>
    </source>
</evidence>
<evidence type="ECO:0000256" key="3">
    <source>
        <dbReference type="ARBA" id="ARBA00022679"/>
    </source>
</evidence>
<evidence type="ECO:0000313" key="11">
    <source>
        <dbReference type="Proteomes" id="UP000503640"/>
    </source>
</evidence>
<evidence type="ECO:0000313" key="10">
    <source>
        <dbReference type="EMBL" id="GEJ57041.1"/>
    </source>
</evidence>
<keyword evidence="11" id="KW-1185">Reference proteome</keyword>
<feature type="transmembrane region" description="Helical" evidence="9">
    <location>
        <begin position="351"/>
        <end position="377"/>
    </location>
</feature>
<sequence>MTARGAPAGARAQDRGGPERRGPWWAPPAIGLGLYVPAAVLLVAVLGFAGLWYGLFDISDIPLYHSYATAMDRGLRPFLDFPAEYPPLALRLFAYPGHPAELEAYAACFFLLMLLALAVGAVVTAAAAARLWAGQRRVATVAATYGLSVLALGAVVANRFDAVVATLLACALWATVSRRWVLAGLALGLGTALKLTPLILLPAAALFAADRRSRAALLGAFAVAALGPFAVEGPSTAWAAVLRVFEFHGARPVQLESALGTPLLLAHLAGLQPARVGRAFGSEFIDARGAGLLARASGPLALALLLGTYGLVWRRRAELRASPRRLALVALAALLAFLVPAKVLSPQFLVWLLPAVALAAPEAPGLAAWLVVVLFLTQLEFPSRYLELVALRPATVLLVAARNAGLAVALVWVLVRLAQPRTPSPEVP</sequence>
<feature type="transmembrane region" description="Helical" evidence="9">
    <location>
        <begin position="145"/>
        <end position="174"/>
    </location>
</feature>
<evidence type="ECO:0008006" key="12">
    <source>
        <dbReference type="Google" id="ProtNLM"/>
    </source>
</evidence>
<feature type="transmembrane region" description="Helical" evidence="9">
    <location>
        <begin position="215"/>
        <end position="231"/>
    </location>
</feature>